<feature type="active site" description="Proton donor/acceptor" evidence="2">
    <location>
        <position position="201"/>
    </location>
</feature>
<dbReference type="EMBL" id="MTHB01000277">
    <property type="protein sequence ID" value="OXC72442.1"/>
    <property type="molecule type" value="Genomic_DNA"/>
</dbReference>
<dbReference type="Proteomes" id="UP000214720">
    <property type="component" value="Unassembled WGS sequence"/>
</dbReference>
<dbReference type="PANTHER" id="PTHR10907">
    <property type="entry name" value="REGUCALCIN"/>
    <property type="match status" value="1"/>
</dbReference>
<feature type="binding site" evidence="3">
    <location>
        <position position="101"/>
    </location>
    <ligand>
        <name>substrate</name>
    </ligand>
</feature>
<dbReference type="RefSeq" id="WP_089165749.1">
    <property type="nucleotide sequence ID" value="NZ_MTHB01000277.1"/>
</dbReference>
<evidence type="ECO:0000256" key="3">
    <source>
        <dbReference type="PIRSR" id="PIRSR605511-2"/>
    </source>
</evidence>
<evidence type="ECO:0000313" key="5">
    <source>
        <dbReference type="EMBL" id="OXC72442.1"/>
    </source>
</evidence>
<feature type="binding site" evidence="3">
    <location>
        <position position="201"/>
    </location>
    <ligand>
        <name>a divalent metal cation</name>
        <dbReference type="ChEBI" id="CHEBI:60240"/>
    </ligand>
</feature>
<organism evidence="5 6">
    <name type="scientific">Caballeronia sordidicola</name>
    <name type="common">Burkholderia sordidicola</name>
    <dbReference type="NCBI Taxonomy" id="196367"/>
    <lineage>
        <taxon>Bacteria</taxon>
        <taxon>Pseudomonadati</taxon>
        <taxon>Pseudomonadota</taxon>
        <taxon>Betaproteobacteria</taxon>
        <taxon>Burkholderiales</taxon>
        <taxon>Burkholderiaceae</taxon>
        <taxon>Caballeronia</taxon>
    </lineage>
</organism>
<accession>A0A226WMN3</accession>
<dbReference type="SUPFAM" id="SSF63829">
    <property type="entry name" value="Calcium-dependent phosphotriesterase"/>
    <property type="match status" value="1"/>
</dbReference>
<feature type="binding site" evidence="3">
    <location>
        <position position="15"/>
    </location>
    <ligand>
        <name>a divalent metal cation</name>
        <dbReference type="ChEBI" id="CHEBI:60240"/>
    </ligand>
</feature>
<gene>
    <name evidence="5" type="ORF">BSU04_41970</name>
</gene>
<dbReference type="OrthoDB" id="9775406at2"/>
<dbReference type="Pfam" id="PF08450">
    <property type="entry name" value="SGL"/>
    <property type="match status" value="1"/>
</dbReference>
<dbReference type="InterPro" id="IPR013658">
    <property type="entry name" value="SGL"/>
</dbReference>
<feature type="binding site" evidence="3">
    <location>
        <position position="99"/>
    </location>
    <ligand>
        <name>substrate</name>
    </ligand>
</feature>
<evidence type="ECO:0000313" key="6">
    <source>
        <dbReference type="Proteomes" id="UP000214720"/>
    </source>
</evidence>
<sequence>MKIEVVVNGGATIGESPTWADDENALYWIDVKKPALYRYDVATTDNRSWLMPSDIGAFALVHNPRGAVVALRHGIFRLEFASGSLRRLAQAPFDSTKFRFNEGACDSAGRFWVGVMFDPLESTTTPEEAPLHSFTLADGLRPEPDVSDLHNGMAWSPDEKRFYLSHSQTKEVFAFAYDAATGQLGRRDLFVRVEDNLGIPDGAAVDTQGGYWCALHGAGRLRRYTADGAVDRDIPLPVSQPTMCAFGGKALDVMYVTSSTDKLTPEQRSSEPLAGSLLRLRPGGIGIVRPHSLL</sequence>
<evidence type="ECO:0000256" key="2">
    <source>
        <dbReference type="PIRSR" id="PIRSR605511-1"/>
    </source>
</evidence>
<dbReference type="Gene3D" id="2.120.10.30">
    <property type="entry name" value="TolB, C-terminal domain"/>
    <property type="match status" value="1"/>
</dbReference>
<dbReference type="PRINTS" id="PR01790">
    <property type="entry name" value="SMP30FAMILY"/>
</dbReference>
<reference evidence="6" key="1">
    <citation type="submission" date="2017-01" db="EMBL/GenBank/DDBJ databases">
        <title>Genome Analysis of Deinococcus marmoris KOPRI26562.</title>
        <authorList>
            <person name="Kim J.H."/>
            <person name="Oh H.-M."/>
        </authorList>
    </citation>
    <scope>NUCLEOTIDE SEQUENCE [LARGE SCALE GENOMIC DNA]</scope>
    <source>
        <strain evidence="6">PAMC 26633</strain>
    </source>
</reference>
<comment type="caution">
    <text evidence="5">The sequence shown here is derived from an EMBL/GenBank/DDBJ whole genome shotgun (WGS) entry which is preliminary data.</text>
</comment>
<evidence type="ECO:0000259" key="4">
    <source>
        <dbReference type="Pfam" id="PF08450"/>
    </source>
</evidence>
<protein>
    <submittedName>
        <fullName evidence="5">Gluconolactonase</fullName>
    </submittedName>
</protein>
<evidence type="ECO:0000256" key="1">
    <source>
        <dbReference type="ARBA" id="ARBA00008853"/>
    </source>
</evidence>
<feature type="binding site" evidence="3">
    <location>
        <position position="151"/>
    </location>
    <ligand>
        <name>a divalent metal cation</name>
        <dbReference type="ChEBI" id="CHEBI:60240"/>
    </ligand>
</feature>
<dbReference type="GO" id="GO:0005509">
    <property type="term" value="F:calcium ion binding"/>
    <property type="evidence" value="ECO:0007669"/>
    <property type="project" value="TreeGrafter"/>
</dbReference>
<dbReference type="InterPro" id="IPR005511">
    <property type="entry name" value="SMP-30"/>
</dbReference>
<comment type="similarity">
    <text evidence="1">Belongs to the SMP-30/CGR1 family.</text>
</comment>
<dbReference type="PANTHER" id="PTHR10907:SF47">
    <property type="entry name" value="REGUCALCIN"/>
    <property type="match status" value="1"/>
</dbReference>
<proteinExistence type="inferred from homology"/>
<dbReference type="InterPro" id="IPR011042">
    <property type="entry name" value="6-blade_b-propeller_TolB-like"/>
</dbReference>
<name>A0A226WMN3_CABSO</name>
<dbReference type="GO" id="GO:0019853">
    <property type="term" value="P:L-ascorbic acid biosynthetic process"/>
    <property type="evidence" value="ECO:0007669"/>
    <property type="project" value="TreeGrafter"/>
</dbReference>
<dbReference type="GO" id="GO:0004341">
    <property type="term" value="F:gluconolactonase activity"/>
    <property type="evidence" value="ECO:0007669"/>
    <property type="project" value="TreeGrafter"/>
</dbReference>
<keyword evidence="3" id="KW-0479">Metal-binding</keyword>
<feature type="domain" description="SMP-30/Gluconolactonase/LRE-like region" evidence="4">
    <location>
        <begin position="13"/>
        <end position="259"/>
    </location>
</feature>
<dbReference type="AlphaFoldDB" id="A0A226WMN3"/>
<comment type="cofactor">
    <cofactor evidence="3">
        <name>Zn(2+)</name>
        <dbReference type="ChEBI" id="CHEBI:29105"/>
    </cofactor>
    <text evidence="3">Binds 1 divalent metal cation per subunit.</text>
</comment>
<keyword evidence="3" id="KW-0862">Zinc</keyword>